<feature type="domain" description="Transketolase-like pyrimidine-binding" evidence="9">
    <location>
        <begin position="589"/>
        <end position="783"/>
    </location>
</feature>
<dbReference type="InterPro" id="IPR032106">
    <property type="entry name" value="2-oxogl_dehyd_N"/>
</dbReference>
<dbReference type="Gene3D" id="1.10.287.1150">
    <property type="entry name" value="TPP helical domain"/>
    <property type="match status" value="1"/>
</dbReference>
<dbReference type="Gene3D" id="3.40.50.11610">
    <property type="entry name" value="Multifunctional 2-oxoglutarate metabolism enzyme, C-terminal domain"/>
    <property type="match status" value="1"/>
</dbReference>
<dbReference type="InterPro" id="IPR029061">
    <property type="entry name" value="THDP-binding"/>
</dbReference>
<dbReference type="SMART" id="SM00861">
    <property type="entry name" value="Transket_pyr"/>
    <property type="match status" value="1"/>
</dbReference>
<name>A0A368C807_9GAMM</name>
<dbReference type="PANTHER" id="PTHR23152">
    <property type="entry name" value="2-OXOGLUTARATE DEHYDROGENASE"/>
    <property type="match status" value="1"/>
</dbReference>
<evidence type="ECO:0000313" key="10">
    <source>
        <dbReference type="EMBL" id="RCL45535.1"/>
    </source>
</evidence>
<dbReference type="EMBL" id="QOPI01000002">
    <property type="protein sequence ID" value="RCL45535.1"/>
    <property type="molecule type" value="Genomic_DNA"/>
</dbReference>
<dbReference type="GO" id="GO:0004591">
    <property type="term" value="F:oxoglutarate dehydrogenase (succinyl-transferring) activity"/>
    <property type="evidence" value="ECO:0007669"/>
    <property type="project" value="UniProtKB-EC"/>
</dbReference>
<proteinExistence type="inferred from homology"/>
<evidence type="ECO:0000256" key="6">
    <source>
        <dbReference type="ARBA" id="ARBA00023002"/>
    </source>
</evidence>
<dbReference type="Gene3D" id="3.40.50.12470">
    <property type="match status" value="1"/>
</dbReference>
<dbReference type="GO" id="GO:0030976">
    <property type="term" value="F:thiamine pyrophosphate binding"/>
    <property type="evidence" value="ECO:0007669"/>
    <property type="project" value="InterPro"/>
</dbReference>
<dbReference type="Pfam" id="PF00676">
    <property type="entry name" value="E1_dh"/>
    <property type="match status" value="1"/>
</dbReference>
<evidence type="ECO:0000256" key="2">
    <source>
        <dbReference type="ARBA" id="ARBA00003906"/>
    </source>
</evidence>
<evidence type="ECO:0000256" key="8">
    <source>
        <dbReference type="ARBA" id="ARBA00030680"/>
    </source>
</evidence>
<sequence length="940" mass="106584">MEKYWNDSHTSAGHSSYLESLYESYIENPASVSIEWRNFFDDLPHINGSNKDISHQSVINSFKNYRRVASAASNKSESNDKQVKVIQLIQAYRNRGHQVASIDPLGMMDREQIPDLDIEYHGLSKEDLQTVFNTDTLRIGKDEASLQEIINSLQSIYCGDLGVEYNHIVDIDERKWFQEKLELNVGKLDFKDDEKKYIFNRLNSAEGLAKFLAAKYPGMKRFGIDGCESLIPLVDALIQNCGIYGAKQICFGMAHRGRLNLLVNVLGKTPAELFSAFEEDFELSGSSTGDVKYHLGFSSNLLTPKGEVHVSLFNNPSHLEIVDPVVLGSVRARQDRLYDEKREKVIPILIHGDASFSGQGVVMESLQMSQTRGYGVGGTLHVIVNNQIGFTTSYKYDARSTEYSTDVAKMINAPIIHVNGDNPEMVVQAAKIACEYRHKFGKDIILDLFCYRRRGHNEADDPSATQPLMYEKIAKHPSVLKIYEEKLIAEKIISKSDSLDFQKKYRDSLEDGSSVVGNLAMKPNDDLWFDWSPYMNQKWWEETNTKFEVGKFLELSEVITSAPENFVLGRQVKKVFDDRKLMANGKAPINWGFAESMAYASLLSEGYPIRLTGQDVRRGTFSHRHAAIYNAKDGMGHIPLVSIARESSTRMDIYDSFLSEEAVLGFEYGYSATWPSGLVIWEAQFGDFVNGAQVVIDQFIVSAEHKWERLSGLVMLLPHGFEGQGPEHSSARVERFLQLCASENIEVCIPSTPAQIFHLLRRQAIRKMRRPLVVISPKSLLRNPLVTSTVSELTNGEFKRVIDDSLEEKSKVKRVIMCSGKVYYDLLQKREENKIKDIALVRIEQLYSFPYDDLESILGIYDNANEYVWCQEEPANQGAWFSHRHRLQRVLDRFNSNHEINLISRPAAAAPAVGLMKLHLKQQNELVVNALMLEPSGEKE</sequence>
<dbReference type="InterPro" id="IPR031717">
    <property type="entry name" value="ODO-1/KGD_C"/>
</dbReference>
<dbReference type="EC" id="1.2.4.2" evidence="4"/>
<accession>A0A368C807</accession>
<reference evidence="10 11" key="1">
    <citation type="journal article" date="2018" name="Microbiome">
        <title>Fine metagenomic profile of the Mediterranean stratified and mixed water columns revealed by assembly and recruitment.</title>
        <authorList>
            <person name="Haro-Moreno J.M."/>
            <person name="Lopez-Perez M."/>
            <person name="De La Torre J.R."/>
            <person name="Picazo A."/>
            <person name="Camacho A."/>
            <person name="Rodriguez-Valera F."/>
        </authorList>
    </citation>
    <scope>NUCLEOTIDE SEQUENCE [LARGE SCALE GENOMIC DNA]</scope>
    <source>
        <strain evidence="10">MED-G78</strain>
    </source>
</reference>
<dbReference type="GO" id="GO:0006099">
    <property type="term" value="P:tricarboxylic acid cycle"/>
    <property type="evidence" value="ECO:0007669"/>
    <property type="project" value="TreeGrafter"/>
</dbReference>
<evidence type="ECO:0000256" key="3">
    <source>
        <dbReference type="ARBA" id="ARBA00006936"/>
    </source>
</evidence>
<dbReference type="InterPro" id="IPR011603">
    <property type="entry name" value="2oxoglutarate_DH_E1"/>
</dbReference>
<comment type="similarity">
    <text evidence="3">Belongs to the alpha-ketoglutarate dehydrogenase family.</text>
</comment>
<comment type="cofactor">
    <cofactor evidence="1">
        <name>thiamine diphosphate</name>
        <dbReference type="ChEBI" id="CHEBI:58937"/>
    </cofactor>
</comment>
<dbReference type="NCBIfam" id="TIGR00239">
    <property type="entry name" value="2oxo_dh_E1"/>
    <property type="match status" value="1"/>
</dbReference>
<dbReference type="NCBIfam" id="NF008907">
    <property type="entry name" value="PRK12270.1"/>
    <property type="match status" value="1"/>
</dbReference>
<dbReference type="SUPFAM" id="SSF52518">
    <property type="entry name" value="Thiamin diphosphate-binding fold (THDP-binding)"/>
    <property type="match status" value="2"/>
</dbReference>
<dbReference type="FunFam" id="1.10.287.1150:FF:000004">
    <property type="entry name" value="2-oxoglutarate dehydrogenase E1 component"/>
    <property type="match status" value="1"/>
</dbReference>
<keyword evidence="6 10" id="KW-0560">Oxidoreductase</keyword>
<dbReference type="CDD" id="cd02016">
    <property type="entry name" value="TPP_E1_OGDC_like"/>
    <property type="match status" value="1"/>
</dbReference>
<dbReference type="Pfam" id="PF16078">
    <property type="entry name" value="2-oxogl_dehyd_N"/>
    <property type="match status" value="1"/>
</dbReference>
<dbReference type="Gene3D" id="3.40.50.970">
    <property type="match status" value="1"/>
</dbReference>
<dbReference type="GO" id="GO:0005829">
    <property type="term" value="C:cytosol"/>
    <property type="evidence" value="ECO:0007669"/>
    <property type="project" value="TreeGrafter"/>
</dbReference>
<dbReference type="GO" id="GO:0045252">
    <property type="term" value="C:oxoglutarate dehydrogenase complex"/>
    <property type="evidence" value="ECO:0007669"/>
    <property type="project" value="TreeGrafter"/>
</dbReference>
<evidence type="ECO:0000256" key="7">
    <source>
        <dbReference type="ARBA" id="ARBA00023052"/>
    </source>
</evidence>
<dbReference type="InterPro" id="IPR042179">
    <property type="entry name" value="KGD_C_sf"/>
</dbReference>
<evidence type="ECO:0000259" key="9">
    <source>
        <dbReference type="SMART" id="SM00861"/>
    </source>
</evidence>
<evidence type="ECO:0000256" key="1">
    <source>
        <dbReference type="ARBA" id="ARBA00001964"/>
    </source>
</evidence>
<keyword evidence="7" id="KW-0786">Thiamine pyrophosphate</keyword>
<protein>
    <recommendedName>
        <fullName evidence="5">2-oxoglutarate dehydrogenase E1 component</fullName>
        <ecNumber evidence="4">1.2.4.2</ecNumber>
    </recommendedName>
    <alternativeName>
        <fullName evidence="8">Alpha-ketoglutarate dehydrogenase</fullName>
    </alternativeName>
</protein>
<comment type="function">
    <text evidence="2">E1 component of the 2-oxoglutarate dehydrogenase (OGDH) complex which catalyzes the decarboxylation of 2-oxoglutarate, the first step in the conversion of 2-oxoglutarate to succinyl-CoA and CO(2).</text>
</comment>
<dbReference type="Proteomes" id="UP000252915">
    <property type="component" value="Unassembled WGS sequence"/>
</dbReference>
<dbReference type="AlphaFoldDB" id="A0A368C807"/>
<gene>
    <name evidence="10" type="ORF">DBW92_00915</name>
</gene>
<dbReference type="Pfam" id="PF02779">
    <property type="entry name" value="Transket_pyr"/>
    <property type="match status" value="1"/>
</dbReference>
<dbReference type="InterPro" id="IPR001017">
    <property type="entry name" value="DH_E1"/>
</dbReference>
<evidence type="ECO:0000256" key="4">
    <source>
        <dbReference type="ARBA" id="ARBA00012280"/>
    </source>
</evidence>
<dbReference type="InterPro" id="IPR005475">
    <property type="entry name" value="Transketolase-like_Pyr-bd"/>
</dbReference>
<comment type="caution">
    <text evidence="10">The sequence shown here is derived from an EMBL/GenBank/DDBJ whole genome shotgun (WGS) entry which is preliminary data.</text>
</comment>
<dbReference type="Pfam" id="PF16870">
    <property type="entry name" value="OxoGdeHyase_C"/>
    <property type="match status" value="1"/>
</dbReference>
<dbReference type="NCBIfam" id="NF006914">
    <property type="entry name" value="PRK09404.1"/>
    <property type="match status" value="1"/>
</dbReference>
<organism evidence="10 11">
    <name type="scientific">SAR86 cluster bacterium</name>
    <dbReference type="NCBI Taxonomy" id="2030880"/>
    <lineage>
        <taxon>Bacteria</taxon>
        <taxon>Pseudomonadati</taxon>
        <taxon>Pseudomonadota</taxon>
        <taxon>Gammaproteobacteria</taxon>
        <taxon>SAR86 cluster</taxon>
    </lineage>
</organism>
<evidence type="ECO:0000256" key="5">
    <source>
        <dbReference type="ARBA" id="ARBA00013321"/>
    </source>
</evidence>
<dbReference type="PIRSF" id="PIRSF000157">
    <property type="entry name" value="Oxoglu_dh_E1"/>
    <property type="match status" value="1"/>
</dbReference>
<dbReference type="PANTHER" id="PTHR23152:SF4">
    <property type="entry name" value="2-OXOADIPATE DEHYDROGENASE COMPLEX COMPONENT E1"/>
    <property type="match status" value="1"/>
</dbReference>
<evidence type="ECO:0000313" key="11">
    <source>
        <dbReference type="Proteomes" id="UP000252915"/>
    </source>
</evidence>